<proteinExistence type="predicted"/>
<name>A0AAE0J941_9PEZI</name>
<sequence length="620" mass="70731">MDNPGDMVDKWKELYPTQFLAIHLGTWKSRVMVVCPPTRLEKLHLMQFIHYPLHHPHRGSLQQTYDDYYGRKDWPSHGYPLDDDGPDYDADDRGQHQSCQPVPLRYGFYLLAKEYGKASIQHPIAQDLAFYDCPELRRKLYSGLVTMLRMIREVSENDPTSEGLNADRELGNICLTIPAQWDSSFQKVYLDALAAAFDYQPETLREKVMFITEPDALVHVIYGCLTHKPTPMNRQPQIELFLNFGTHTTVCSTPANIILLTVLTRSYSSQDGSMFWVGPQEVNGPTTVRTRFFRMGDPFDDSFFSREGRPLSARERLHITSKLKLSGARKWGPNYRSQGTCFSILTDGPAYKTVEISISDQEIRHCWESAYRPSLRVVAQQFALFKKIRTETSAPGLVYVTGQDLWRSRPLEAELENLARQAGITNFQIEESCAVFGAIRAAEMKLTVEQFIIQGVGIGLQKKLPGTSQWEDDAALLCYYDINTKEYQRSRSTSAQPQVEGTQFRLLCNPLYHVIPPKNSQSEKPPNKAMKTPIKSYQSYVLFEDMPTVQQRGKYVCHVAFEGSGDEMFLLVNVEQGRPSTTKTAELRLRLRYNPVPRRAEAFLEPAEGDGEDEDMEEAA</sequence>
<organism evidence="2 3">
    <name type="scientific">Neurospora tetraspora</name>
    <dbReference type="NCBI Taxonomy" id="94610"/>
    <lineage>
        <taxon>Eukaryota</taxon>
        <taxon>Fungi</taxon>
        <taxon>Dikarya</taxon>
        <taxon>Ascomycota</taxon>
        <taxon>Pezizomycotina</taxon>
        <taxon>Sordariomycetes</taxon>
        <taxon>Sordariomycetidae</taxon>
        <taxon>Sordariales</taxon>
        <taxon>Sordariaceae</taxon>
        <taxon>Neurospora</taxon>
    </lineage>
</organism>
<comment type="caution">
    <text evidence="2">The sequence shown here is derived from an EMBL/GenBank/DDBJ whole genome shotgun (WGS) entry which is preliminary data.</text>
</comment>
<protein>
    <submittedName>
        <fullName evidence="2">Uncharacterized protein</fullName>
    </submittedName>
</protein>
<dbReference type="RefSeq" id="XP_062678268.1">
    <property type="nucleotide sequence ID" value="XM_062830779.1"/>
</dbReference>
<reference evidence="2" key="2">
    <citation type="submission" date="2023-06" db="EMBL/GenBank/DDBJ databases">
        <authorList>
            <consortium name="Lawrence Berkeley National Laboratory"/>
            <person name="Haridas S."/>
            <person name="Hensen N."/>
            <person name="Bonometti L."/>
            <person name="Westerberg I."/>
            <person name="Brannstrom I.O."/>
            <person name="Guillou S."/>
            <person name="Cros-Aarteil S."/>
            <person name="Calhoun S."/>
            <person name="Kuo A."/>
            <person name="Mondo S."/>
            <person name="Pangilinan J."/>
            <person name="Riley R."/>
            <person name="Labutti K."/>
            <person name="Andreopoulos B."/>
            <person name="Lipzen A."/>
            <person name="Chen C."/>
            <person name="Yanf M."/>
            <person name="Daum C."/>
            <person name="Ng V."/>
            <person name="Clum A."/>
            <person name="Steindorff A."/>
            <person name="Ohm R."/>
            <person name="Martin F."/>
            <person name="Silar P."/>
            <person name="Natvig D."/>
            <person name="Lalanne C."/>
            <person name="Gautier V."/>
            <person name="Ament-Velasquez S.L."/>
            <person name="Kruys A."/>
            <person name="Hutchinson M.I."/>
            <person name="Powell A.J."/>
            <person name="Barry K."/>
            <person name="Miller A.N."/>
            <person name="Grigoriev I.V."/>
            <person name="Debuchy R."/>
            <person name="Gladieux P."/>
            <person name="Thoren M.H."/>
            <person name="Johannesson H."/>
        </authorList>
    </citation>
    <scope>NUCLEOTIDE SEQUENCE</scope>
    <source>
        <strain evidence="2">CBS 560.94</strain>
    </source>
</reference>
<keyword evidence="3" id="KW-1185">Reference proteome</keyword>
<feature type="compositionally biased region" description="Acidic residues" evidence="1">
    <location>
        <begin position="607"/>
        <end position="620"/>
    </location>
</feature>
<evidence type="ECO:0000256" key="1">
    <source>
        <dbReference type="SAM" id="MobiDB-lite"/>
    </source>
</evidence>
<dbReference type="EMBL" id="JAUEPP010000007">
    <property type="protein sequence ID" value="KAK3338908.1"/>
    <property type="molecule type" value="Genomic_DNA"/>
</dbReference>
<evidence type="ECO:0000313" key="3">
    <source>
        <dbReference type="Proteomes" id="UP001278500"/>
    </source>
</evidence>
<dbReference type="AlphaFoldDB" id="A0AAE0J941"/>
<evidence type="ECO:0000313" key="2">
    <source>
        <dbReference type="EMBL" id="KAK3338908.1"/>
    </source>
</evidence>
<gene>
    <name evidence="2" type="ORF">B0H65DRAFT_579788</name>
</gene>
<dbReference type="GeneID" id="87867933"/>
<dbReference type="Proteomes" id="UP001278500">
    <property type="component" value="Unassembled WGS sequence"/>
</dbReference>
<accession>A0AAE0J941</accession>
<feature type="region of interest" description="Disordered" evidence="1">
    <location>
        <begin position="601"/>
        <end position="620"/>
    </location>
</feature>
<reference evidence="2" key="1">
    <citation type="journal article" date="2023" name="Mol. Phylogenet. Evol.">
        <title>Genome-scale phylogeny and comparative genomics of the fungal order Sordariales.</title>
        <authorList>
            <person name="Hensen N."/>
            <person name="Bonometti L."/>
            <person name="Westerberg I."/>
            <person name="Brannstrom I.O."/>
            <person name="Guillou S."/>
            <person name="Cros-Aarteil S."/>
            <person name="Calhoun S."/>
            <person name="Haridas S."/>
            <person name="Kuo A."/>
            <person name="Mondo S."/>
            <person name="Pangilinan J."/>
            <person name="Riley R."/>
            <person name="LaButti K."/>
            <person name="Andreopoulos B."/>
            <person name="Lipzen A."/>
            <person name="Chen C."/>
            <person name="Yan M."/>
            <person name="Daum C."/>
            <person name="Ng V."/>
            <person name="Clum A."/>
            <person name="Steindorff A."/>
            <person name="Ohm R.A."/>
            <person name="Martin F."/>
            <person name="Silar P."/>
            <person name="Natvig D.O."/>
            <person name="Lalanne C."/>
            <person name="Gautier V."/>
            <person name="Ament-Velasquez S.L."/>
            <person name="Kruys A."/>
            <person name="Hutchinson M.I."/>
            <person name="Powell A.J."/>
            <person name="Barry K."/>
            <person name="Miller A.N."/>
            <person name="Grigoriev I.V."/>
            <person name="Debuchy R."/>
            <person name="Gladieux P."/>
            <person name="Hiltunen Thoren M."/>
            <person name="Johannesson H."/>
        </authorList>
    </citation>
    <scope>NUCLEOTIDE SEQUENCE</scope>
    <source>
        <strain evidence="2">CBS 560.94</strain>
    </source>
</reference>